<feature type="transmembrane region" description="Helical" evidence="1">
    <location>
        <begin position="107"/>
        <end position="129"/>
    </location>
</feature>
<dbReference type="Proteomes" id="UP001595805">
    <property type="component" value="Unassembled WGS sequence"/>
</dbReference>
<evidence type="ECO:0000313" key="2">
    <source>
        <dbReference type="EMBL" id="MFC3880829.1"/>
    </source>
</evidence>
<feature type="transmembrane region" description="Helical" evidence="1">
    <location>
        <begin position="175"/>
        <end position="194"/>
    </location>
</feature>
<protein>
    <submittedName>
        <fullName evidence="2">Bile acid:sodium symporter family protein</fullName>
    </submittedName>
</protein>
<feature type="transmembrane region" description="Helical" evidence="1">
    <location>
        <begin position="82"/>
        <end position="101"/>
    </location>
</feature>
<feature type="transmembrane region" description="Helical" evidence="1">
    <location>
        <begin position="296"/>
        <end position="323"/>
    </location>
</feature>
<dbReference type="PIRSF" id="PIRSF026166">
    <property type="entry name" value="UCP026166"/>
    <property type="match status" value="1"/>
</dbReference>
<keyword evidence="3" id="KW-1185">Reference proteome</keyword>
<feature type="transmembrane region" description="Helical" evidence="1">
    <location>
        <begin position="136"/>
        <end position="155"/>
    </location>
</feature>
<feature type="transmembrane region" description="Helical" evidence="1">
    <location>
        <begin position="42"/>
        <end position="61"/>
    </location>
</feature>
<keyword evidence="1" id="KW-0472">Membrane</keyword>
<keyword evidence="1" id="KW-0812">Transmembrane</keyword>
<accession>A0ABV8AVL3</accession>
<dbReference type="PANTHER" id="PTHR18640:SF5">
    <property type="entry name" value="SODIUM_BILE ACID COTRANSPORTER 7"/>
    <property type="match status" value="1"/>
</dbReference>
<dbReference type="EMBL" id="JBHRZS010000007">
    <property type="protein sequence ID" value="MFC3880829.1"/>
    <property type="molecule type" value="Genomic_DNA"/>
</dbReference>
<dbReference type="InterPro" id="IPR016833">
    <property type="entry name" value="Put_Na-Bile_cotransptr"/>
</dbReference>
<name>A0ABV8AVL3_9BACT</name>
<feature type="transmembrane region" description="Helical" evidence="1">
    <location>
        <begin position="12"/>
        <end position="30"/>
    </location>
</feature>
<proteinExistence type="predicted"/>
<dbReference type="Gene3D" id="1.20.1530.20">
    <property type="match status" value="1"/>
</dbReference>
<reference evidence="3" key="1">
    <citation type="journal article" date="2019" name="Int. J. Syst. Evol. Microbiol.">
        <title>The Global Catalogue of Microorganisms (GCM) 10K type strain sequencing project: providing services to taxonomists for standard genome sequencing and annotation.</title>
        <authorList>
            <consortium name="The Broad Institute Genomics Platform"/>
            <consortium name="The Broad Institute Genome Sequencing Center for Infectious Disease"/>
            <person name="Wu L."/>
            <person name="Ma J."/>
        </authorList>
    </citation>
    <scope>NUCLEOTIDE SEQUENCE [LARGE SCALE GENOMIC DNA]</scope>
    <source>
        <strain evidence="3">CCUG 60523</strain>
    </source>
</reference>
<evidence type="ECO:0000313" key="3">
    <source>
        <dbReference type="Proteomes" id="UP001595805"/>
    </source>
</evidence>
<comment type="caution">
    <text evidence="2">The sequence shown here is derived from an EMBL/GenBank/DDBJ whole genome shotgun (WGS) entry which is preliminary data.</text>
</comment>
<gene>
    <name evidence="2" type="ORF">ACFOSV_11605</name>
</gene>
<evidence type="ECO:0000256" key="1">
    <source>
        <dbReference type="SAM" id="Phobius"/>
    </source>
</evidence>
<dbReference type="RefSeq" id="WP_377906180.1">
    <property type="nucleotide sequence ID" value="NZ_JBHRZS010000007.1"/>
</dbReference>
<sequence>MPSPIQLLRRIGINGLLVGIIFSAFLGYFIPEWGSKDSPIPWGIFTTIGISFIFFFYGVKLDPISLRKGIYNWRLHLLIQSGTYLVFPLVVTLIMPLLPFLTGNLKVGLWFLSALPSTVSASVVLVNIAKGNLPAAIFNASISSLLGVFITPIWMLVLTGNETSGVEFTGILTQLMLKILLPVILGIVLHRRLYPVLNPYFSKLKYVDQAVIMAIVYTSFSDAFVNDVFSGYSSSSMLGLVLVTGFLYFLIGFFLFFIAKSLGWGMADRITTVFCGAKKSLIQGVVMGKVIFSDPLVLSIVILPVMIFHIQQLIYGSLLAGFFQKKMSSQDT</sequence>
<organism evidence="2 3">
    <name type="scientific">Algoriphagus namhaensis</name>
    <dbReference type="NCBI Taxonomy" id="915353"/>
    <lineage>
        <taxon>Bacteria</taxon>
        <taxon>Pseudomonadati</taxon>
        <taxon>Bacteroidota</taxon>
        <taxon>Cytophagia</taxon>
        <taxon>Cytophagales</taxon>
        <taxon>Cyclobacteriaceae</taxon>
        <taxon>Algoriphagus</taxon>
    </lineage>
</organism>
<feature type="transmembrane region" description="Helical" evidence="1">
    <location>
        <begin position="206"/>
        <end position="225"/>
    </location>
</feature>
<dbReference type="Pfam" id="PF13593">
    <property type="entry name" value="SBF_like"/>
    <property type="match status" value="1"/>
</dbReference>
<feature type="transmembrane region" description="Helical" evidence="1">
    <location>
        <begin position="237"/>
        <end position="259"/>
    </location>
</feature>
<keyword evidence="1" id="KW-1133">Transmembrane helix</keyword>
<dbReference type="InterPro" id="IPR038770">
    <property type="entry name" value="Na+/solute_symporter_sf"/>
</dbReference>
<dbReference type="PANTHER" id="PTHR18640">
    <property type="entry name" value="SOLUTE CARRIER FAMILY 10 MEMBER 7"/>
    <property type="match status" value="1"/>
</dbReference>